<dbReference type="PANTHER" id="PTHR35041">
    <property type="entry name" value="MEDIATOR OF RNA POLYMERASE II TRANSCRIPTION SUBUNIT 1"/>
    <property type="match status" value="1"/>
</dbReference>
<organism evidence="2 3">
    <name type="scientific">Schizopora paradoxa</name>
    <dbReference type="NCBI Taxonomy" id="27342"/>
    <lineage>
        <taxon>Eukaryota</taxon>
        <taxon>Fungi</taxon>
        <taxon>Dikarya</taxon>
        <taxon>Basidiomycota</taxon>
        <taxon>Agaricomycotina</taxon>
        <taxon>Agaricomycetes</taxon>
        <taxon>Hymenochaetales</taxon>
        <taxon>Schizoporaceae</taxon>
        <taxon>Schizopora</taxon>
    </lineage>
</organism>
<accession>A0A0H2R4V4</accession>
<sequence>MFSLILAGLCFMLLHHQYYRYLDGKNPTQSLRHASSSTLFGNQRVVSSAGLALAYIAQMLFVTAIAIASSQIFWRNLRSRGHSISQIDALMKTRLNPFTFSAFPAAKASIAIPLLALLGVAMSLLSIFAPGAISVSFDYTRSGACTVQSLGNLTSLLTDSDASDYTTPIGTVLSTGTFIPPLNPCDGSDGMQCSYDLQFVGPGYSCEDVTASSDFAAFASWSPDPDGFNMTNVYNASIVPETSDLTIQLSVQTWDMKRSLFQAVNCTAVSRSYSVTVTHNSTSRIDVFESPILAPILSQPGVDLTQTPGNGNISFAQDYVVSGMTILVGSIGTKLQGIASTLDIEANQPSFMGSLPLYIGGLGSFLVDGNFTWRENMTIALEEYAQNLTLSLLSDQIFPFNNPGETSLLRNDTTECTYTFTAWKYTPWRLFVTYGIAALVTLLCVVGGISAIRANGVDESMDFSRFLRAVLNERLYQSSELDLNARLKADRNIEGTLAPDDS</sequence>
<dbReference type="Proteomes" id="UP000053477">
    <property type="component" value="Unassembled WGS sequence"/>
</dbReference>
<dbReference type="PANTHER" id="PTHR35041:SF6">
    <property type="entry name" value="FORMYLMETHIONINE DEFORMYLASE-LIKE PROTEIN-RELATED"/>
    <property type="match status" value="1"/>
</dbReference>
<proteinExistence type="predicted"/>
<evidence type="ECO:0000256" key="1">
    <source>
        <dbReference type="SAM" id="Phobius"/>
    </source>
</evidence>
<gene>
    <name evidence="2" type="ORF">SCHPADRAFT_675429</name>
</gene>
<keyword evidence="1" id="KW-1133">Transmembrane helix</keyword>
<dbReference type="AlphaFoldDB" id="A0A0H2R4V4"/>
<evidence type="ECO:0000313" key="2">
    <source>
        <dbReference type="EMBL" id="KLO06874.1"/>
    </source>
</evidence>
<feature type="transmembrane region" description="Helical" evidence="1">
    <location>
        <begin position="110"/>
        <end position="133"/>
    </location>
</feature>
<dbReference type="STRING" id="27342.A0A0H2R4V4"/>
<evidence type="ECO:0000313" key="3">
    <source>
        <dbReference type="Proteomes" id="UP000053477"/>
    </source>
</evidence>
<dbReference type="OrthoDB" id="3198553at2759"/>
<keyword evidence="1" id="KW-0472">Membrane</keyword>
<dbReference type="InParanoid" id="A0A0H2R4V4"/>
<keyword evidence="1" id="KW-0812">Transmembrane</keyword>
<name>A0A0H2R4V4_9AGAM</name>
<reference evidence="2 3" key="1">
    <citation type="submission" date="2015-04" db="EMBL/GenBank/DDBJ databases">
        <title>Complete genome sequence of Schizopora paradoxa KUC8140, a cosmopolitan wood degrader in East Asia.</title>
        <authorList>
            <consortium name="DOE Joint Genome Institute"/>
            <person name="Min B."/>
            <person name="Park H."/>
            <person name="Jang Y."/>
            <person name="Kim J.-J."/>
            <person name="Kim K.H."/>
            <person name="Pangilinan J."/>
            <person name="Lipzen A."/>
            <person name="Riley R."/>
            <person name="Grigoriev I.V."/>
            <person name="Spatafora J.W."/>
            <person name="Choi I.-G."/>
        </authorList>
    </citation>
    <scope>NUCLEOTIDE SEQUENCE [LARGE SCALE GENOMIC DNA]</scope>
    <source>
        <strain evidence="2 3">KUC8140</strain>
    </source>
</reference>
<keyword evidence="3" id="KW-1185">Reference proteome</keyword>
<feature type="transmembrane region" description="Helical" evidence="1">
    <location>
        <begin position="46"/>
        <end position="68"/>
    </location>
</feature>
<dbReference type="EMBL" id="KQ086176">
    <property type="protein sequence ID" value="KLO06874.1"/>
    <property type="molecule type" value="Genomic_DNA"/>
</dbReference>
<feature type="transmembrane region" description="Helical" evidence="1">
    <location>
        <begin position="431"/>
        <end position="452"/>
    </location>
</feature>
<protein>
    <submittedName>
        <fullName evidence="2">Uncharacterized protein</fullName>
    </submittedName>
</protein>